<proteinExistence type="predicted"/>
<reference evidence="2" key="1">
    <citation type="submission" date="2022-12" db="EMBL/GenBank/DDBJ databases">
        <title>New Phytohabitans aurantiacus sp. RD004123 nov., an actinomycete isolated from soil.</title>
        <authorList>
            <person name="Triningsih D.W."/>
            <person name="Harunari E."/>
            <person name="Igarashi Y."/>
        </authorList>
    </citation>
    <scope>NUCLEOTIDE SEQUENCE</scope>
    <source>
        <strain evidence="2">RD004123</strain>
    </source>
</reference>
<evidence type="ECO:0000313" key="2">
    <source>
        <dbReference type="EMBL" id="GLI00303.1"/>
    </source>
</evidence>
<name>A0ABQ5R274_9ACTN</name>
<evidence type="ECO:0008006" key="4">
    <source>
        <dbReference type="Google" id="ProtNLM"/>
    </source>
</evidence>
<evidence type="ECO:0000313" key="3">
    <source>
        <dbReference type="Proteomes" id="UP001144280"/>
    </source>
</evidence>
<keyword evidence="3" id="KW-1185">Reference proteome</keyword>
<organism evidence="2 3">
    <name type="scientific">Phytohabitans aurantiacus</name>
    <dbReference type="NCBI Taxonomy" id="3016789"/>
    <lineage>
        <taxon>Bacteria</taxon>
        <taxon>Bacillati</taxon>
        <taxon>Actinomycetota</taxon>
        <taxon>Actinomycetes</taxon>
        <taxon>Micromonosporales</taxon>
        <taxon>Micromonosporaceae</taxon>
    </lineage>
</organism>
<dbReference type="Proteomes" id="UP001144280">
    <property type="component" value="Unassembled WGS sequence"/>
</dbReference>
<sequence length="700" mass="73698">MAKQDVVVELFYDGVWNDHSDRVYTRDPIEIGRGRGDEQPEPTPSTATLTFDNRDGMFNPRNPSSSLYGKIGRNTPIWISTSGGGSGRFVGEVSSWKPRRAIKGDAWTEVTASGVLRRLGQGASPLRSPAFREVIRQTNTGIVAYWSGEDSSGATELAAGLASHGPMRIVGGSPQLGSSDVFPGSAPCIDMGSAPTAVLHGRCPAAAGTGTLKFRMFASFPAAGLGSDQVLADLYTAPGTGTIRLWRLIYGSAFNGTLKLQGLDSTFAVVEDSGAFGFAIDGQIAMLGFEVTQDGADVDYEVATHYLQSDGTEVPGIGSGTFTVQTVGAADEVYIGPGAGLADTSIGHIIIGNSSATVDGLEQAFTGWIKETAAGRADRLCEEEDVAFTLVGTAGDSTPMGPQPVGTLTELLTECERADGGILFETRGGVGITYCTRTALYNQTPVLELDFDAGQIAPPIDPDIDDQHVRNDVTVKRSNGSSARAVQETGPLNVNDPADDPDGVGRYDTQYDVNTASDTVLPDIAGWRLHLGTTPDIRYPQVTVDLDAAPALEADTDAVNIGDLITIDNLEADLVSLMVLGYTETIGSHRRTITFNCVPASPYNVFVLDESRLDTGGSDLATAEDTTSTAWSLDVTGTALWSTTAEPYDLRVAGEVVTVTVNNDASTPQDVTVTRSVNGVVKAHAAGESIRLADPRVLAL</sequence>
<protein>
    <recommendedName>
        <fullName evidence="4">Minor tail protein</fullName>
    </recommendedName>
</protein>
<dbReference type="EMBL" id="BSDI01000032">
    <property type="protein sequence ID" value="GLI00303.1"/>
    <property type="molecule type" value="Genomic_DNA"/>
</dbReference>
<dbReference type="RefSeq" id="WP_281900525.1">
    <property type="nucleotide sequence ID" value="NZ_BSDI01000032.1"/>
</dbReference>
<gene>
    <name evidence="2" type="ORF">Pa4123_55790</name>
</gene>
<accession>A0ABQ5R274</accession>
<feature type="region of interest" description="Disordered" evidence="1">
    <location>
        <begin position="476"/>
        <end position="503"/>
    </location>
</feature>
<evidence type="ECO:0000256" key="1">
    <source>
        <dbReference type="SAM" id="MobiDB-lite"/>
    </source>
</evidence>
<comment type="caution">
    <text evidence="2">The sequence shown here is derived from an EMBL/GenBank/DDBJ whole genome shotgun (WGS) entry which is preliminary data.</text>
</comment>